<name>A0ABR3FQF4_9AGAR</name>
<evidence type="ECO:0000313" key="7">
    <source>
        <dbReference type="EMBL" id="KAL0577546.1"/>
    </source>
</evidence>
<feature type="transmembrane region" description="Helical" evidence="6">
    <location>
        <begin position="197"/>
        <end position="215"/>
    </location>
</feature>
<feature type="transmembrane region" description="Helical" evidence="6">
    <location>
        <begin position="342"/>
        <end position="360"/>
    </location>
</feature>
<proteinExistence type="predicted"/>
<feature type="transmembrane region" description="Helical" evidence="6">
    <location>
        <begin position="281"/>
        <end position="298"/>
    </location>
</feature>
<evidence type="ECO:0000256" key="3">
    <source>
        <dbReference type="ARBA" id="ARBA00022989"/>
    </source>
</evidence>
<feature type="region of interest" description="Disordered" evidence="5">
    <location>
        <begin position="130"/>
        <end position="178"/>
    </location>
</feature>
<reference evidence="7 8" key="1">
    <citation type="submission" date="2024-02" db="EMBL/GenBank/DDBJ databases">
        <title>A draft genome for the cacao thread blight pathogen Marasmius crinis-equi.</title>
        <authorList>
            <person name="Cohen S.P."/>
            <person name="Baruah I.K."/>
            <person name="Amoako-Attah I."/>
            <person name="Bukari Y."/>
            <person name="Meinhardt L.W."/>
            <person name="Bailey B.A."/>
        </authorList>
    </citation>
    <scope>NUCLEOTIDE SEQUENCE [LARGE SCALE GENOMIC DNA]</scope>
    <source>
        <strain evidence="7 8">GH-76</strain>
    </source>
</reference>
<evidence type="ECO:0000313" key="8">
    <source>
        <dbReference type="Proteomes" id="UP001465976"/>
    </source>
</evidence>
<dbReference type="InterPro" id="IPR036259">
    <property type="entry name" value="MFS_trans_sf"/>
</dbReference>
<protein>
    <submittedName>
        <fullName evidence="7">Uncharacterized protein</fullName>
    </submittedName>
</protein>
<accession>A0ABR3FQF4</accession>
<dbReference type="InterPro" id="IPR011701">
    <property type="entry name" value="MFS"/>
</dbReference>
<keyword evidence="2 6" id="KW-0812">Transmembrane</keyword>
<evidence type="ECO:0000256" key="5">
    <source>
        <dbReference type="SAM" id="MobiDB-lite"/>
    </source>
</evidence>
<comment type="subcellular location">
    <subcellularLocation>
        <location evidence="1">Membrane</location>
        <topology evidence="1">Multi-pass membrane protein</topology>
    </subcellularLocation>
</comment>
<dbReference type="PANTHER" id="PTHR21576">
    <property type="entry name" value="UNCHARACTERIZED NODULIN-LIKE PROTEIN"/>
    <property type="match status" value="1"/>
</dbReference>
<keyword evidence="4 6" id="KW-0472">Membrane</keyword>
<dbReference type="Gene3D" id="1.20.1250.20">
    <property type="entry name" value="MFS general substrate transporter like domains"/>
    <property type="match status" value="1"/>
</dbReference>
<gene>
    <name evidence="7" type="ORF">V5O48_004444</name>
</gene>
<keyword evidence="3 6" id="KW-1133">Transmembrane helix</keyword>
<evidence type="ECO:0000256" key="1">
    <source>
        <dbReference type="ARBA" id="ARBA00004141"/>
    </source>
</evidence>
<keyword evidence="8" id="KW-1185">Reference proteome</keyword>
<sequence>MTGVGGNAGMTAGINTAAKTFPDHVRGTTTGLVISGFGLSAFFFSTLSHIVTAGDTASFLLLLALGTSLPMIVGFFFARPIPLAGHGSSARHQPELEGDEVDYAEVDAASLAPSVLFHHDNDSRTHLLRADQEDEAEEGRDSVELSPPRGLSPRPTTSRVSRDVHRRRSSRSSTRAHVSVEAGPNVFGKELIKSGDFWILVGVLALLSGTGLMYINNVGSMSQALYVHEAQNSTLSDADQVEIAKWQATQVSTVSFMNFSGRIFIGLFSDFVKARLGQPRSYLLVLVSSLVLVSQLAASNIDRLNDLWKASALLGLGYGTVFSLFAALCVEWFGLAHFSENWGYISLAPLVGGNVFSVAFGRNLDAHEKEASSAPSDPASLVPKPEKELQCLEGKACYVDSIHLTTVACVAAIGLSAWAAWRDKKRHEKELQGLANARPDVIWEEEE</sequence>
<dbReference type="SUPFAM" id="SSF103473">
    <property type="entry name" value="MFS general substrate transporter"/>
    <property type="match status" value="1"/>
</dbReference>
<dbReference type="Pfam" id="PF07690">
    <property type="entry name" value="MFS_1"/>
    <property type="match status" value="1"/>
</dbReference>
<feature type="transmembrane region" description="Helical" evidence="6">
    <location>
        <begin position="402"/>
        <end position="421"/>
    </location>
</feature>
<feature type="transmembrane region" description="Helical" evidence="6">
    <location>
        <begin position="310"/>
        <end position="330"/>
    </location>
</feature>
<dbReference type="PANTHER" id="PTHR21576:SF160">
    <property type="entry name" value="NODULIN-LIKE DOMAIN-CONTAINING PROTEIN"/>
    <property type="match status" value="1"/>
</dbReference>
<organism evidence="7 8">
    <name type="scientific">Marasmius crinis-equi</name>
    <dbReference type="NCBI Taxonomy" id="585013"/>
    <lineage>
        <taxon>Eukaryota</taxon>
        <taxon>Fungi</taxon>
        <taxon>Dikarya</taxon>
        <taxon>Basidiomycota</taxon>
        <taxon>Agaricomycotina</taxon>
        <taxon>Agaricomycetes</taxon>
        <taxon>Agaricomycetidae</taxon>
        <taxon>Agaricales</taxon>
        <taxon>Marasmiineae</taxon>
        <taxon>Marasmiaceae</taxon>
        <taxon>Marasmius</taxon>
    </lineage>
</organism>
<evidence type="ECO:0000256" key="2">
    <source>
        <dbReference type="ARBA" id="ARBA00022692"/>
    </source>
</evidence>
<feature type="transmembrane region" description="Helical" evidence="6">
    <location>
        <begin position="57"/>
        <end position="78"/>
    </location>
</feature>
<feature type="transmembrane region" description="Helical" evidence="6">
    <location>
        <begin position="29"/>
        <end position="51"/>
    </location>
</feature>
<evidence type="ECO:0000256" key="6">
    <source>
        <dbReference type="SAM" id="Phobius"/>
    </source>
</evidence>
<dbReference type="Proteomes" id="UP001465976">
    <property type="component" value="Unassembled WGS sequence"/>
</dbReference>
<evidence type="ECO:0000256" key="4">
    <source>
        <dbReference type="ARBA" id="ARBA00023136"/>
    </source>
</evidence>
<dbReference type="EMBL" id="JBAHYK010000150">
    <property type="protein sequence ID" value="KAL0577546.1"/>
    <property type="molecule type" value="Genomic_DNA"/>
</dbReference>
<comment type="caution">
    <text evidence="7">The sequence shown here is derived from an EMBL/GenBank/DDBJ whole genome shotgun (WGS) entry which is preliminary data.</text>
</comment>